<dbReference type="EMBL" id="BEXD01000102">
    <property type="protein sequence ID" value="GBB84265.1"/>
    <property type="molecule type" value="Genomic_DNA"/>
</dbReference>
<keyword evidence="2" id="KW-0812">Transmembrane</keyword>
<dbReference type="OrthoDB" id="2131431at2759"/>
<evidence type="ECO:0000313" key="4">
    <source>
        <dbReference type="EMBL" id="GET04275.1"/>
    </source>
</evidence>
<feature type="transmembrane region" description="Helical" evidence="2">
    <location>
        <begin position="268"/>
        <end position="289"/>
    </location>
</feature>
<evidence type="ECO:0000313" key="3">
    <source>
        <dbReference type="EMBL" id="GBB84265.1"/>
    </source>
</evidence>
<keyword evidence="2" id="KW-1133">Transmembrane helix</keyword>
<dbReference type="Proteomes" id="UP000247702">
    <property type="component" value="Unassembled WGS sequence"/>
</dbReference>
<evidence type="ECO:0008006" key="6">
    <source>
        <dbReference type="Google" id="ProtNLM"/>
    </source>
</evidence>
<comment type="caution">
    <text evidence="3">The sequence shown here is derived from an EMBL/GenBank/DDBJ whole genome shotgun (WGS) entry which is preliminary data.</text>
</comment>
<feature type="transmembrane region" description="Helical" evidence="2">
    <location>
        <begin position="166"/>
        <end position="185"/>
    </location>
</feature>
<dbReference type="EMBL" id="BLAL01000338">
    <property type="protein sequence ID" value="GET04275.1"/>
    <property type="molecule type" value="Genomic_DNA"/>
</dbReference>
<gene>
    <name evidence="4" type="ORF">RCL2_003058100</name>
    <name evidence="3" type="ORF">RclHR1_01090004</name>
</gene>
<evidence type="ECO:0000256" key="2">
    <source>
        <dbReference type="SAM" id="Phobius"/>
    </source>
</evidence>
<feature type="transmembrane region" description="Helical" evidence="2">
    <location>
        <begin position="38"/>
        <end position="65"/>
    </location>
</feature>
<sequence length="360" mass="41254">MVRLINNFTRVCRETENGEEICSCDYRLNIYDCDHSEFYVIVGRILVTLCILATIMAIGLLIYLIKVRKQSFFLSASRDRGWIRPKPMHSYHLIVISYMSLEAFHLIALQVELYPNVKAAELSNITINVLTASIAIFYPISIVYATPKVEFTDNYEILSKKNGPNIILVDIIGLILFSLPIFAWFPLASLTGESADMNDIEGANYYYRAHYLAFVAWEIIYVVVLVYFWYKLMSVIKSYIKVIEERHISSGISNGSQVQTIKKSARNITAPVIALFFGLLTQAIIYIIMSFTHRTKTIYYFGWNVFFFWIEYVAFPIIAVSVESFLIYYTIISPKDTPTSSTNNSNNNNSKSENSISKTD</sequence>
<feature type="transmembrane region" description="Helical" evidence="2">
    <location>
        <begin position="205"/>
        <end position="230"/>
    </location>
</feature>
<reference evidence="4" key="2">
    <citation type="submission" date="2019-10" db="EMBL/GenBank/DDBJ databases">
        <title>Conservation and host-specific expression of non-tandemly repeated heterogenous ribosome RNA gene in arbuscular mycorrhizal fungi.</title>
        <authorList>
            <person name="Maeda T."/>
            <person name="Kobayashi Y."/>
            <person name="Nakagawa T."/>
            <person name="Ezawa T."/>
            <person name="Yamaguchi K."/>
            <person name="Bino T."/>
            <person name="Nishimoto Y."/>
            <person name="Shigenobu S."/>
            <person name="Kawaguchi M."/>
        </authorList>
    </citation>
    <scope>NUCLEOTIDE SEQUENCE</scope>
    <source>
        <strain evidence="4">HR1</strain>
    </source>
</reference>
<keyword evidence="2" id="KW-0472">Membrane</keyword>
<feature type="transmembrane region" description="Helical" evidence="2">
    <location>
        <begin position="125"/>
        <end position="145"/>
    </location>
</feature>
<protein>
    <recommendedName>
        <fullName evidence="6">G-protein coupled receptors family 1 profile domain-containing protein</fullName>
    </recommendedName>
</protein>
<feature type="compositionally biased region" description="Low complexity" evidence="1">
    <location>
        <begin position="339"/>
        <end position="360"/>
    </location>
</feature>
<proteinExistence type="predicted"/>
<evidence type="ECO:0000313" key="5">
    <source>
        <dbReference type="Proteomes" id="UP000247702"/>
    </source>
</evidence>
<accession>A0A2Z6Q4C1</accession>
<dbReference type="Proteomes" id="UP000615446">
    <property type="component" value="Unassembled WGS sequence"/>
</dbReference>
<feature type="transmembrane region" description="Helical" evidence="2">
    <location>
        <begin position="309"/>
        <end position="331"/>
    </location>
</feature>
<keyword evidence="5" id="KW-1185">Reference proteome</keyword>
<feature type="region of interest" description="Disordered" evidence="1">
    <location>
        <begin position="337"/>
        <end position="360"/>
    </location>
</feature>
<reference evidence="3 5" key="1">
    <citation type="submission" date="2017-11" db="EMBL/GenBank/DDBJ databases">
        <title>The genome of Rhizophagus clarus HR1 reveals common genetic basis of auxotrophy among arbuscular mycorrhizal fungi.</title>
        <authorList>
            <person name="Kobayashi Y."/>
        </authorList>
    </citation>
    <scope>NUCLEOTIDE SEQUENCE [LARGE SCALE GENOMIC DNA]</scope>
    <source>
        <strain evidence="3 5">HR1</strain>
    </source>
</reference>
<feature type="transmembrane region" description="Helical" evidence="2">
    <location>
        <begin position="90"/>
        <end position="113"/>
    </location>
</feature>
<name>A0A2Z6Q4C1_9GLOM</name>
<dbReference type="AlphaFoldDB" id="A0A2Z6Q4C1"/>
<organism evidence="3 5">
    <name type="scientific">Rhizophagus clarus</name>
    <dbReference type="NCBI Taxonomy" id="94130"/>
    <lineage>
        <taxon>Eukaryota</taxon>
        <taxon>Fungi</taxon>
        <taxon>Fungi incertae sedis</taxon>
        <taxon>Mucoromycota</taxon>
        <taxon>Glomeromycotina</taxon>
        <taxon>Glomeromycetes</taxon>
        <taxon>Glomerales</taxon>
        <taxon>Glomeraceae</taxon>
        <taxon>Rhizophagus</taxon>
    </lineage>
</organism>
<evidence type="ECO:0000256" key="1">
    <source>
        <dbReference type="SAM" id="MobiDB-lite"/>
    </source>
</evidence>